<dbReference type="InterPro" id="IPR004843">
    <property type="entry name" value="Calcineurin-like_PHP"/>
</dbReference>
<protein>
    <submittedName>
        <fullName evidence="2">Calcineurin-like phosphoesterase superfamily protein</fullName>
    </submittedName>
</protein>
<reference evidence="2 3" key="1">
    <citation type="submission" date="2016-10" db="EMBL/GenBank/DDBJ databases">
        <authorList>
            <person name="Varghese N."/>
            <person name="Submissions S."/>
        </authorList>
    </citation>
    <scope>NUCLEOTIDE SEQUENCE [LARGE SCALE GENOMIC DNA]</scope>
    <source>
        <strain evidence="2 3">22B</strain>
    </source>
</reference>
<dbReference type="OrthoDB" id="5380073at2"/>
<dbReference type="Pfam" id="PF00149">
    <property type="entry name" value="Metallophos"/>
    <property type="match status" value="1"/>
</dbReference>
<organism evidence="2 3">
    <name type="scientific">Succinivibrio dextrinosolvens</name>
    <dbReference type="NCBI Taxonomy" id="83771"/>
    <lineage>
        <taxon>Bacteria</taxon>
        <taxon>Pseudomonadati</taxon>
        <taxon>Pseudomonadota</taxon>
        <taxon>Gammaproteobacteria</taxon>
        <taxon>Aeromonadales</taxon>
        <taxon>Succinivibrionaceae</taxon>
        <taxon>Succinivibrio</taxon>
    </lineage>
</organism>
<dbReference type="Gene3D" id="3.60.21.10">
    <property type="match status" value="1"/>
</dbReference>
<gene>
    <name evidence="2" type="ORF">SAMN04487865_103418</name>
</gene>
<evidence type="ECO:0000313" key="2">
    <source>
        <dbReference type="EMBL" id="SFK18495.1"/>
    </source>
</evidence>
<dbReference type="EMBL" id="FOSF01000034">
    <property type="protein sequence ID" value="SFK18495.1"/>
    <property type="molecule type" value="Genomic_DNA"/>
</dbReference>
<name>A0A662ZA32_9GAMM</name>
<feature type="domain" description="Calcineurin-like phosphoesterase" evidence="1">
    <location>
        <begin position="22"/>
        <end position="170"/>
    </location>
</feature>
<evidence type="ECO:0000259" key="1">
    <source>
        <dbReference type="Pfam" id="PF00149"/>
    </source>
</evidence>
<accession>A0A662ZA32</accession>
<proteinExistence type="predicted"/>
<dbReference type="AlphaFoldDB" id="A0A662ZA32"/>
<sequence length="217" mass="25448">MRYSLYSDMRALLRKTSGEHMIYFTSDQHFGHTNIIKYCNRPFEFSREGTLKCDEFIREKYCSVVKEDDIVFFLGDVALYKNPERNRIRALIKSLPGQKILLLGNHDHDKNNFYLSCGFLEVRYYLQFGEYFMCHYPLTDEEEQNRRVVELRKLYTLGGCKVLIHGHTHDDSPPDEEGIKRINVCVDNPQTGFMPVKVEGIPEQQIIEYVNSIKTSS</sequence>
<dbReference type="SUPFAM" id="SSF56300">
    <property type="entry name" value="Metallo-dependent phosphatases"/>
    <property type="match status" value="1"/>
</dbReference>
<evidence type="ECO:0000313" key="3">
    <source>
        <dbReference type="Proteomes" id="UP000243374"/>
    </source>
</evidence>
<dbReference type="InterPro" id="IPR029052">
    <property type="entry name" value="Metallo-depent_PP-like"/>
</dbReference>
<keyword evidence="3" id="KW-1185">Reference proteome</keyword>
<dbReference type="Proteomes" id="UP000243374">
    <property type="component" value="Unassembled WGS sequence"/>
</dbReference>